<feature type="compositionally biased region" description="Basic and acidic residues" evidence="1">
    <location>
        <begin position="198"/>
        <end position="211"/>
    </location>
</feature>
<dbReference type="OrthoDB" id="2804297at2759"/>
<sequence length="487" mass="54468">MASSQVMFLPSQVLTIERAESRVEELLRYYRHDEHTLSSWFLPTQDRAQVDEAFKILIRYTAIIEASLVKLCLFFADDVLQMAIAIVVCVHRQRNLLVASAHRARARYILTLSSIRAMSQYLDTMLAELCSSARWMASENGARHRRLVNQAISRMQASLGRFTREDLTGGAPLPVAISCGQPNCQSYSCVSPSTSREAANEDRRRLSHTPESDIEDEGDRDFIGWEATPDLNVLLRHFDPLTIPLEEISQHRSRFGHTAEQERLRRQNNGCLSPLQTFLSTMDKLPDVVAAHFCSPGSHLSGGSSDEESSGGESSDGHSSDSIMSSDSGTVVDQAGYRRQKSSSFVDTAISVPSGSRKRRRADEHTSLCDPRRLSLNSVGSSPKRTRSRGSTREATITMRRRVAPSILDHAPDPRRRPSFRNAITSSLPRSREENDVSRLAAFELSSARSRSPRSDRQSVSQILPNERTGYSWFGGLLGICMRRRRG</sequence>
<feature type="compositionally biased region" description="Low complexity" evidence="1">
    <location>
        <begin position="320"/>
        <end position="329"/>
    </location>
</feature>
<dbReference type="AlphaFoldDB" id="J4GKE2"/>
<feature type="region of interest" description="Disordered" evidence="1">
    <location>
        <begin position="191"/>
        <end position="219"/>
    </location>
</feature>
<evidence type="ECO:0000313" key="2">
    <source>
        <dbReference type="EMBL" id="CCL99475.1"/>
    </source>
</evidence>
<dbReference type="RefSeq" id="XP_012178758.1">
    <property type="nucleotide sequence ID" value="XM_012323368.1"/>
</dbReference>
<feature type="region of interest" description="Disordered" evidence="1">
    <location>
        <begin position="298"/>
        <end position="435"/>
    </location>
</feature>
<gene>
    <name evidence="2" type="ORF">FIBRA_01493</name>
</gene>
<keyword evidence="3" id="KW-1185">Reference proteome</keyword>
<dbReference type="InParanoid" id="J4GKE2"/>
<accession>J4GKE2</accession>
<organism evidence="2 3">
    <name type="scientific">Fibroporia radiculosa</name>
    <dbReference type="NCBI Taxonomy" id="599839"/>
    <lineage>
        <taxon>Eukaryota</taxon>
        <taxon>Fungi</taxon>
        <taxon>Dikarya</taxon>
        <taxon>Basidiomycota</taxon>
        <taxon>Agaricomycotina</taxon>
        <taxon>Agaricomycetes</taxon>
        <taxon>Polyporales</taxon>
        <taxon>Fibroporiaceae</taxon>
        <taxon>Fibroporia</taxon>
    </lineage>
</organism>
<evidence type="ECO:0000256" key="1">
    <source>
        <dbReference type="SAM" id="MobiDB-lite"/>
    </source>
</evidence>
<dbReference type="EMBL" id="HE796933">
    <property type="protein sequence ID" value="CCL99475.1"/>
    <property type="molecule type" value="Genomic_DNA"/>
</dbReference>
<evidence type="ECO:0000313" key="3">
    <source>
        <dbReference type="Proteomes" id="UP000006352"/>
    </source>
</evidence>
<protein>
    <submittedName>
        <fullName evidence="2">Uncharacterized protein</fullName>
    </submittedName>
</protein>
<feature type="compositionally biased region" description="Basic and acidic residues" evidence="1">
    <location>
        <begin position="361"/>
        <end position="373"/>
    </location>
</feature>
<dbReference type="Proteomes" id="UP000006352">
    <property type="component" value="Unassembled WGS sequence"/>
</dbReference>
<dbReference type="GeneID" id="24094386"/>
<proteinExistence type="predicted"/>
<dbReference type="HOGENOM" id="CLU_560239_0_0_1"/>
<name>J4GKE2_9APHY</name>
<feature type="compositionally biased region" description="Polar residues" evidence="1">
    <location>
        <begin position="342"/>
        <end position="354"/>
    </location>
</feature>
<reference evidence="2 3" key="1">
    <citation type="journal article" date="2012" name="Appl. Environ. Microbiol.">
        <title>Short-read sequencing for genomic analysis of the brown rot fungus Fibroporia radiculosa.</title>
        <authorList>
            <person name="Tang J.D."/>
            <person name="Perkins A.D."/>
            <person name="Sonstegard T.S."/>
            <person name="Schroeder S.G."/>
            <person name="Burgess S.C."/>
            <person name="Diehl S.V."/>
        </authorList>
    </citation>
    <scope>NUCLEOTIDE SEQUENCE [LARGE SCALE GENOMIC DNA]</scope>
    <source>
        <strain evidence="2 3">TFFH 294</strain>
    </source>
</reference>